<dbReference type="InterPro" id="IPR043502">
    <property type="entry name" value="DNA/RNA_pol_sf"/>
</dbReference>
<protein>
    <submittedName>
        <fullName evidence="6">Oleuropein beta-glucosidase</fullName>
    </submittedName>
</protein>
<gene>
    <name evidence="6" type="ORF">Sango_1607100</name>
</gene>
<dbReference type="GO" id="GO:0008422">
    <property type="term" value="F:beta-glucosidase activity"/>
    <property type="evidence" value="ECO:0007669"/>
    <property type="project" value="TreeGrafter"/>
</dbReference>
<name>A0AAE1WJZ2_9LAMI</name>
<evidence type="ECO:0000313" key="6">
    <source>
        <dbReference type="EMBL" id="KAK4394528.1"/>
    </source>
</evidence>
<dbReference type="Proteomes" id="UP001289374">
    <property type="component" value="Unassembled WGS sequence"/>
</dbReference>
<feature type="region of interest" description="Disordered" evidence="4">
    <location>
        <begin position="81"/>
        <end position="104"/>
    </location>
</feature>
<dbReference type="Pfam" id="PF07727">
    <property type="entry name" value="RVT_2"/>
    <property type="match status" value="1"/>
</dbReference>
<reference evidence="6" key="1">
    <citation type="submission" date="2020-06" db="EMBL/GenBank/DDBJ databases">
        <authorList>
            <person name="Li T."/>
            <person name="Hu X."/>
            <person name="Zhang T."/>
            <person name="Song X."/>
            <person name="Zhang H."/>
            <person name="Dai N."/>
            <person name="Sheng W."/>
            <person name="Hou X."/>
            <person name="Wei L."/>
        </authorList>
    </citation>
    <scope>NUCLEOTIDE SEQUENCE</scope>
    <source>
        <strain evidence="6">K16</strain>
        <tissue evidence="6">Leaf</tissue>
    </source>
</reference>
<evidence type="ECO:0000259" key="5">
    <source>
        <dbReference type="Pfam" id="PF07727"/>
    </source>
</evidence>
<accession>A0AAE1WJZ2</accession>
<dbReference type="Gene3D" id="3.20.20.80">
    <property type="entry name" value="Glycosidases"/>
    <property type="match status" value="1"/>
</dbReference>
<dbReference type="Pfam" id="PF00232">
    <property type="entry name" value="Glyco_hydro_1"/>
    <property type="match status" value="2"/>
</dbReference>
<evidence type="ECO:0000256" key="2">
    <source>
        <dbReference type="ARBA" id="ARBA00022801"/>
    </source>
</evidence>
<dbReference type="PANTHER" id="PTHR10353">
    <property type="entry name" value="GLYCOSYL HYDROLASE"/>
    <property type="match status" value="1"/>
</dbReference>
<keyword evidence="3" id="KW-0326">Glycosidase</keyword>
<dbReference type="SUPFAM" id="SSF56672">
    <property type="entry name" value="DNA/RNA polymerases"/>
    <property type="match status" value="1"/>
</dbReference>
<dbReference type="SUPFAM" id="SSF51445">
    <property type="entry name" value="(Trans)glycosidases"/>
    <property type="match status" value="1"/>
</dbReference>
<organism evidence="6 7">
    <name type="scientific">Sesamum angolense</name>
    <dbReference type="NCBI Taxonomy" id="2727404"/>
    <lineage>
        <taxon>Eukaryota</taxon>
        <taxon>Viridiplantae</taxon>
        <taxon>Streptophyta</taxon>
        <taxon>Embryophyta</taxon>
        <taxon>Tracheophyta</taxon>
        <taxon>Spermatophyta</taxon>
        <taxon>Magnoliopsida</taxon>
        <taxon>eudicotyledons</taxon>
        <taxon>Gunneridae</taxon>
        <taxon>Pentapetalae</taxon>
        <taxon>asterids</taxon>
        <taxon>lamiids</taxon>
        <taxon>Lamiales</taxon>
        <taxon>Pedaliaceae</taxon>
        <taxon>Sesamum</taxon>
    </lineage>
</organism>
<keyword evidence="7" id="KW-1185">Reference proteome</keyword>
<feature type="domain" description="Reverse transcriptase Ty1/copia-type" evidence="5">
    <location>
        <begin position="223"/>
        <end position="466"/>
    </location>
</feature>
<evidence type="ECO:0000256" key="3">
    <source>
        <dbReference type="ARBA" id="ARBA00023295"/>
    </source>
</evidence>
<dbReference type="InterPro" id="IPR013103">
    <property type="entry name" value="RVT_2"/>
</dbReference>
<sequence>MRAYTLGLYGTLISSVETHSIINPKLVDQSTFTLWHDRLGHPGKTMMYRIIENSNGYPPKDLKFLVKARLEVPEVTLTQTKASESQIRRKRGRPLGSKDANPRKRKEHIVLINNDANVINSNVSKDKIPEVILSEDPKRNEQDLDDSYEMSINYAHNSLGWYRKEIKMNDIFAYSVAVEIMDEDDNNPQTMEECQHRNDWKSWKKTIQDELDSLNKREVFGPIIPTPKGVKPVGYKWAFVRKRNEQNEVVRYKARLVAQGFTQKPGIDYTETYSPVVDATTLRFLISLSVIEQLKMQLMDVVTAYLYGSLDTDIYMRIPEGLKMPEVLKSKPHHMYSIKLKRSLYGLKQSGHMWYNRLSEYLIKKGFCHNQISPCLFIKETESGFVIIAVYVDDLNIIGSPEEIRQAADYLKSEFEMKDLGTTKYCLGLQFEHTKGGIFILQSNYIEKVLKRFHMKNAHPLSTPMVVRSLDVNKDPFRPLTHNNEILGPEVPYLSAIGALMYLANNTRPDIAFSVNLLARYSSTPTKRHWNGIKHILRYLRGTSDMGLYFERHENAKATNLVGYSDAGYLSDPHKAISQSGYVFMYGGTAISWRSTKQTLVATSSNHAELIVLYEAGSECVWLRSLIHYVCESCGLEPIEKSPTVIYKDNAACIAQIKDGYIKGDRTKHISPKFFSTHELQVEGKVDVKQIPSSQNLADLFTKALPTKAKNGTVKSAPQKHLQDSSDFPEGFILGPVEGAAAKGGRSISVWDDMTLRTPSMITDGSNGNIACEMYHKYKDDIRLMKQMGFDGYRFSISWPRVLPGMTPFVTLFHWDLPNCLQLEYGGMLSDQIVNDFVEFAGLCFQEFGDRVKFWTTFNEPWSYIVHGYTLGDDFSKDDSTGNNSTVVQHSSQSGRMYLPPNRLSKRVRRFDSTTQTTRDTWFPVNDPAKDASIAARNLLLCHSAAVQSYRENFQMYQNGKIGIVLNSSCHYPYDSTSQCDQDAVQRAFDFLLGWFLEPVIYGQFPTSMLDSAGDNIVQFSDDEKQGLAGSVDWVGLNYYTADFVAYEKNPPGVGYPADQHCIYSYCFAMVVDSPTGTI</sequence>
<reference evidence="6" key="2">
    <citation type="journal article" date="2024" name="Plant">
        <title>Genomic evolution and insights into agronomic trait innovations of Sesamum species.</title>
        <authorList>
            <person name="Miao H."/>
            <person name="Wang L."/>
            <person name="Qu L."/>
            <person name="Liu H."/>
            <person name="Sun Y."/>
            <person name="Le M."/>
            <person name="Wang Q."/>
            <person name="Wei S."/>
            <person name="Zheng Y."/>
            <person name="Lin W."/>
            <person name="Duan Y."/>
            <person name="Cao H."/>
            <person name="Xiong S."/>
            <person name="Wang X."/>
            <person name="Wei L."/>
            <person name="Li C."/>
            <person name="Ma Q."/>
            <person name="Ju M."/>
            <person name="Zhao R."/>
            <person name="Li G."/>
            <person name="Mu C."/>
            <person name="Tian Q."/>
            <person name="Mei H."/>
            <person name="Zhang T."/>
            <person name="Gao T."/>
            <person name="Zhang H."/>
        </authorList>
    </citation>
    <scope>NUCLEOTIDE SEQUENCE</scope>
    <source>
        <strain evidence="6">K16</strain>
    </source>
</reference>
<dbReference type="InterPro" id="IPR017853">
    <property type="entry name" value="GH"/>
</dbReference>
<dbReference type="CDD" id="cd09272">
    <property type="entry name" value="RNase_HI_RT_Ty1"/>
    <property type="match status" value="1"/>
</dbReference>
<comment type="similarity">
    <text evidence="1">Belongs to the glycosyl hydrolase 1 family.</text>
</comment>
<comment type="caution">
    <text evidence="6">The sequence shown here is derived from an EMBL/GenBank/DDBJ whole genome shotgun (WGS) entry which is preliminary data.</text>
</comment>
<dbReference type="AlphaFoldDB" id="A0AAE1WJZ2"/>
<keyword evidence="2" id="KW-0378">Hydrolase</keyword>
<dbReference type="PANTHER" id="PTHR10353:SF137">
    <property type="entry name" value="MYROSINASE 3-RELATED"/>
    <property type="match status" value="1"/>
</dbReference>
<evidence type="ECO:0000256" key="4">
    <source>
        <dbReference type="SAM" id="MobiDB-lite"/>
    </source>
</evidence>
<evidence type="ECO:0000313" key="7">
    <source>
        <dbReference type="Proteomes" id="UP001289374"/>
    </source>
</evidence>
<dbReference type="InterPro" id="IPR001360">
    <property type="entry name" value="Glyco_hydro_1"/>
</dbReference>
<proteinExistence type="inferred from homology"/>
<evidence type="ECO:0000256" key="1">
    <source>
        <dbReference type="ARBA" id="ARBA00010838"/>
    </source>
</evidence>
<dbReference type="EMBL" id="JACGWL010000009">
    <property type="protein sequence ID" value="KAK4394528.1"/>
    <property type="molecule type" value="Genomic_DNA"/>
</dbReference>
<dbReference type="GO" id="GO:0005975">
    <property type="term" value="P:carbohydrate metabolic process"/>
    <property type="evidence" value="ECO:0007669"/>
    <property type="project" value="InterPro"/>
</dbReference>